<evidence type="ECO:0000313" key="2">
    <source>
        <dbReference type="EMBL" id="AOS46779.1"/>
    </source>
</evidence>
<evidence type="ECO:0000256" key="1">
    <source>
        <dbReference type="SAM" id="Phobius"/>
    </source>
</evidence>
<keyword evidence="3" id="KW-1185">Reference proteome</keyword>
<dbReference type="OrthoDB" id="3216131at2"/>
<keyword evidence="1" id="KW-0472">Membrane</keyword>
<protein>
    <recommendedName>
        <fullName evidence="4">YggT family protein</fullName>
    </recommendedName>
</protein>
<feature type="transmembrane region" description="Helical" evidence="1">
    <location>
        <begin position="80"/>
        <end position="103"/>
    </location>
</feature>
<gene>
    <name evidence="2" type="ORF">BH719_01925</name>
</gene>
<sequence>MSVAVAWAAHSVYVIANLYLLVLLVRVGLDWARFFARSWRPSGAALVLANAVYTLTDPPLRFLRRFIPPLRLGSGMSVDIGFVVLWAVIIVIQRFAAAFAVVAL</sequence>
<dbReference type="AlphaFoldDB" id="A0A1D8B0V3"/>
<keyword evidence="1" id="KW-0812">Transmembrane</keyword>
<dbReference type="GO" id="GO:0016020">
    <property type="term" value="C:membrane"/>
    <property type="evidence" value="ECO:0007669"/>
    <property type="project" value="InterPro"/>
</dbReference>
<accession>A0A1D8B0V3</accession>
<organism evidence="2 3">
    <name type="scientific">Pauljensenia hongkongensis</name>
    <dbReference type="NCBI Taxonomy" id="178339"/>
    <lineage>
        <taxon>Bacteria</taxon>
        <taxon>Bacillati</taxon>
        <taxon>Actinomycetota</taxon>
        <taxon>Actinomycetes</taxon>
        <taxon>Actinomycetales</taxon>
        <taxon>Actinomycetaceae</taxon>
        <taxon>Pauljensenia</taxon>
    </lineage>
</organism>
<evidence type="ECO:0000313" key="3">
    <source>
        <dbReference type="Proteomes" id="UP000095214"/>
    </source>
</evidence>
<reference evidence="2 3" key="1">
    <citation type="submission" date="2016-09" db="EMBL/GenBank/DDBJ databases">
        <title>Complete genome sequence of Actinomyces hongkongensis HKU8.</title>
        <authorList>
            <person name="Gao Y.-X."/>
            <person name="Zhou Y.-Y."/>
            <person name="Xie Y."/>
            <person name="Wang M."/>
            <person name="Wang S.-J."/>
            <person name="Shen S.-G."/>
        </authorList>
    </citation>
    <scope>NUCLEOTIDE SEQUENCE [LARGE SCALE GENOMIC DNA]</scope>
    <source>
        <strain evidence="2 3">HKU8</strain>
    </source>
</reference>
<dbReference type="InterPro" id="IPR003425">
    <property type="entry name" value="CCB3/YggT"/>
</dbReference>
<keyword evidence="1" id="KW-1133">Transmembrane helix</keyword>
<dbReference type="RefSeq" id="WP_009743048.1">
    <property type="nucleotide sequence ID" value="NZ_CP017298.1"/>
</dbReference>
<feature type="transmembrane region" description="Helical" evidence="1">
    <location>
        <begin position="6"/>
        <end position="29"/>
    </location>
</feature>
<dbReference type="EMBL" id="CP017298">
    <property type="protein sequence ID" value="AOS46779.1"/>
    <property type="molecule type" value="Genomic_DNA"/>
</dbReference>
<evidence type="ECO:0008006" key="4">
    <source>
        <dbReference type="Google" id="ProtNLM"/>
    </source>
</evidence>
<dbReference type="KEGG" id="phon:BH719_01925"/>
<dbReference type="Proteomes" id="UP000095214">
    <property type="component" value="Chromosome"/>
</dbReference>
<name>A0A1D8B0V3_9ACTO</name>
<dbReference type="Pfam" id="PF02325">
    <property type="entry name" value="CCB3_YggT"/>
    <property type="match status" value="1"/>
</dbReference>
<dbReference type="STRING" id="178339.BH719_01925"/>
<proteinExistence type="predicted"/>